<evidence type="ECO:0000256" key="10">
    <source>
        <dbReference type="ARBA" id="ARBA00047785"/>
    </source>
</evidence>
<dbReference type="InterPro" id="IPR016181">
    <property type="entry name" value="Acyl_CoA_acyltransferase"/>
</dbReference>
<comment type="similarity">
    <text evidence="6">Belongs to the acetyltransferase family. OlsB subfamily.</text>
</comment>
<evidence type="ECO:0000313" key="13">
    <source>
        <dbReference type="Proteomes" id="UP001500359"/>
    </source>
</evidence>
<proteinExistence type="inferred from homology"/>
<evidence type="ECO:0000256" key="2">
    <source>
        <dbReference type="ARBA" id="ARBA00022516"/>
    </source>
</evidence>
<evidence type="ECO:0000313" key="12">
    <source>
        <dbReference type="EMBL" id="GAA0859484.1"/>
    </source>
</evidence>
<dbReference type="Pfam" id="PF13444">
    <property type="entry name" value="Acetyltransf_5"/>
    <property type="match status" value="1"/>
</dbReference>
<protein>
    <recommendedName>
        <fullName evidence="8">L-ornithine N(alpha)-acyltransferase</fullName>
        <ecNumber evidence="7">2.3.2.30</ecNumber>
    </recommendedName>
</protein>
<dbReference type="Pfam" id="PF19576">
    <property type="entry name" value="Acyltransf_2"/>
    <property type="match status" value="1"/>
</dbReference>
<evidence type="ECO:0000256" key="6">
    <source>
        <dbReference type="ARBA" id="ARBA00038095"/>
    </source>
</evidence>
<evidence type="ECO:0000256" key="3">
    <source>
        <dbReference type="ARBA" id="ARBA00022679"/>
    </source>
</evidence>
<dbReference type="Gene3D" id="3.40.630.30">
    <property type="match status" value="1"/>
</dbReference>
<keyword evidence="4" id="KW-0443">Lipid metabolism</keyword>
<dbReference type="Proteomes" id="UP001500359">
    <property type="component" value="Unassembled WGS sequence"/>
</dbReference>
<evidence type="ECO:0000256" key="8">
    <source>
        <dbReference type="ARBA" id="ARBA00039866"/>
    </source>
</evidence>
<dbReference type="PANTHER" id="PTHR37323:SF1">
    <property type="entry name" value="L-ORNITHINE N(ALPHA)-ACYLTRANSFERASE"/>
    <property type="match status" value="1"/>
</dbReference>
<comment type="catalytic activity">
    <reaction evidence="10">
        <text>a (3R)-hydroxyacyl-[ACP] + L-ornithine = a lyso-ornithine lipid + holo-[ACP] + H(+)</text>
        <dbReference type="Rhea" id="RHEA:20633"/>
        <dbReference type="Rhea" id="RHEA-COMP:9685"/>
        <dbReference type="Rhea" id="RHEA-COMP:9945"/>
        <dbReference type="ChEBI" id="CHEBI:15378"/>
        <dbReference type="ChEBI" id="CHEBI:46911"/>
        <dbReference type="ChEBI" id="CHEBI:64479"/>
        <dbReference type="ChEBI" id="CHEBI:78827"/>
        <dbReference type="ChEBI" id="CHEBI:138482"/>
        <dbReference type="EC" id="2.3.2.30"/>
    </reaction>
    <physiologicalReaction direction="left-to-right" evidence="10">
        <dbReference type="Rhea" id="RHEA:20634"/>
    </physiologicalReaction>
</comment>
<sequence>MDQIYRRHDMQGLSKEKFARTLLDVMNIEVIGDTELKQKIPANGPIVIASNHPYGGIEGVILCLLIGEIRSDLKVLANQGLKLFPELNDYFIFTNPLSEKDPKNTPSIRASLQHVKQGGAILLFPAGRVSYYQQDKQRISEHDWNRLVGRLISTASAQFIPVFISGKNSPLFYTMGRLYYRLRLFMLARELLNKRDTEVRISCGTPVLSNNYTVFDSQHHAALCRVQSYCQDPAWQRHWPATPKQHPSAIADRPDWQDIQQELEALPAKQCLLVHKDFKVYYGYQQQLPTTVFEIARLRECVFRQHDEGSGQAVDTDGFDASYTQLFVVNTKQQQIIGAYRMGRTDILVKDGDLSQLYLARMFKFGAQFLNQTQPCLEMGRSFLIPEYQRSYQGLYLLWRGIGAFVCQFPHYRTLYGTVSLSKLYTPLSVALIKHALVTPTQSVLPYTEFDFALHPELEDYAKQFGLAGDLSALLACVEADGKDIPILAKHYQKLGAQFHALGIDTNFNDTPGLLLSVDLPKASERLLKLYLGDGYRDYIQGDENSIS</sequence>
<evidence type="ECO:0000259" key="11">
    <source>
        <dbReference type="Pfam" id="PF19576"/>
    </source>
</evidence>
<dbReference type="SUPFAM" id="SSF69593">
    <property type="entry name" value="Glycerol-3-phosphate (1)-acyltransferase"/>
    <property type="match status" value="1"/>
</dbReference>
<evidence type="ECO:0000256" key="4">
    <source>
        <dbReference type="ARBA" id="ARBA00023098"/>
    </source>
</evidence>
<comment type="function">
    <text evidence="9">Catalyzes the first step in the biosynthesis of ornithine lipids, which are phosphorus-free membrane lipids. Catalyzes the 3-hydroxyacyl-acyl carrier protein-dependent acylation of ornithine to form lyso-ornithine lipid (LOL).</text>
</comment>
<keyword evidence="2" id="KW-0444">Lipid biosynthesis</keyword>
<evidence type="ECO:0000256" key="1">
    <source>
        <dbReference type="ARBA" id="ARBA00005189"/>
    </source>
</evidence>
<evidence type="ECO:0000256" key="9">
    <source>
        <dbReference type="ARBA" id="ARBA00045724"/>
    </source>
</evidence>
<comment type="pathway">
    <text evidence="1">Lipid metabolism.</text>
</comment>
<dbReference type="EC" id="2.3.2.30" evidence="7"/>
<gene>
    <name evidence="12" type="ORF">GCM10009114_33130</name>
</gene>
<keyword evidence="5" id="KW-0012">Acyltransferase</keyword>
<reference evidence="12 13" key="1">
    <citation type="journal article" date="2019" name="Int. J. Syst. Evol. Microbiol.">
        <title>The Global Catalogue of Microorganisms (GCM) 10K type strain sequencing project: providing services to taxonomists for standard genome sequencing and annotation.</title>
        <authorList>
            <consortium name="The Broad Institute Genomics Platform"/>
            <consortium name="The Broad Institute Genome Sequencing Center for Infectious Disease"/>
            <person name="Wu L."/>
            <person name="Ma J."/>
        </authorList>
    </citation>
    <scope>NUCLEOTIDE SEQUENCE [LARGE SCALE GENOMIC DNA]</scope>
    <source>
        <strain evidence="12 13">JCM 15896</strain>
    </source>
</reference>
<dbReference type="InterPro" id="IPR052351">
    <property type="entry name" value="Ornithine_N-alpha-AT"/>
</dbReference>
<evidence type="ECO:0000256" key="7">
    <source>
        <dbReference type="ARBA" id="ARBA00039058"/>
    </source>
</evidence>
<name>A0ABN1LS87_9ALTE</name>
<comment type="caution">
    <text evidence="12">The sequence shown here is derived from an EMBL/GenBank/DDBJ whole genome shotgun (WGS) entry which is preliminary data.</text>
</comment>
<dbReference type="CDD" id="cd07986">
    <property type="entry name" value="LPLAT_ACT14924-like"/>
    <property type="match status" value="1"/>
</dbReference>
<organism evidence="12 13">
    <name type="scientific">Aliiglaciecola litoralis</name>
    <dbReference type="NCBI Taxonomy" id="582857"/>
    <lineage>
        <taxon>Bacteria</taxon>
        <taxon>Pseudomonadati</taxon>
        <taxon>Pseudomonadota</taxon>
        <taxon>Gammaproteobacteria</taxon>
        <taxon>Alteromonadales</taxon>
        <taxon>Alteromonadaceae</taxon>
        <taxon>Aliiglaciecola</taxon>
    </lineage>
</organism>
<dbReference type="PANTHER" id="PTHR37323">
    <property type="entry name" value="GCN5-RELATED N-ACETYLTRANSFERASE"/>
    <property type="match status" value="1"/>
</dbReference>
<dbReference type="SUPFAM" id="SSF55729">
    <property type="entry name" value="Acyl-CoA N-acyltransferases (Nat)"/>
    <property type="match status" value="1"/>
</dbReference>
<feature type="domain" description="Putative acyltransferase ACT14924-like acyltransferase" evidence="11">
    <location>
        <begin position="38"/>
        <end position="207"/>
    </location>
</feature>
<keyword evidence="3" id="KW-0808">Transferase</keyword>
<keyword evidence="13" id="KW-1185">Reference proteome</keyword>
<dbReference type="InterPro" id="IPR045746">
    <property type="entry name" value="ACT14924-like_Acyltransf_dom"/>
</dbReference>
<dbReference type="EMBL" id="BAAAFD010000012">
    <property type="protein sequence ID" value="GAA0859484.1"/>
    <property type="molecule type" value="Genomic_DNA"/>
</dbReference>
<accession>A0ABN1LS87</accession>
<evidence type="ECO:0000256" key="5">
    <source>
        <dbReference type="ARBA" id="ARBA00023315"/>
    </source>
</evidence>